<dbReference type="InterPro" id="IPR057326">
    <property type="entry name" value="KR_dom"/>
</dbReference>
<evidence type="ECO:0000256" key="1">
    <source>
        <dbReference type="ARBA" id="ARBA00006484"/>
    </source>
</evidence>
<evidence type="ECO:0000256" key="2">
    <source>
        <dbReference type="ARBA" id="ARBA00023002"/>
    </source>
</evidence>
<reference evidence="5" key="1">
    <citation type="submission" date="2016-07" db="EMBL/GenBank/DDBJ databases">
        <title>Sequence Frankia sp. strain CcI1.17.</title>
        <authorList>
            <person name="Ghodhbane-Gtari F."/>
            <person name="Swanson E."/>
            <person name="Gueddou A."/>
            <person name="Morris K."/>
            <person name="Hezbri K."/>
            <person name="Ktari A."/>
            <person name="Nouioui I."/>
            <person name="Abebe-Akele F."/>
            <person name="Simpson S."/>
            <person name="Thomas K."/>
            <person name="Gtari M."/>
            <person name="Tisa L.S."/>
            <person name="Hurst S."/>
        </authorList>
    </citation>
    <scope>NUCLEOTIDE SEQUENCE [LARGE SCALE GENOMIC DNA]</scope>
    <source>
        <strain evidence="5">Cc1.17</strain>
    </source>
</reference>
<organism evidence="4 5">
    <name type="scientific">Parafrankia colletiae</name>
    <dbReference type="NCBI Taxonomy" id="573497"/>
    <lineage>
        <taxon>Bacteria</taxon>
        <taxon>Bacillati</taxon>
        <taxon>Actinomycetota</taxon>
        <taxon>Actinomycetes</taxon>
        <taxon>Frankiales</taxon>
        <taxon>Frankiaceae</taxon>
        <taxon>Parafrankia</taxon>
    </lineage>
</organism>
<dbReference type="GO" id="GO:0016491">
    <property type="term" value="F:oxidoreductase activity"/>
    <property type="evidence" value="ECO:0007669"/>
    <property type="project" value="UniProtKB-KW"/>
</dbReference>
<dbReference type="NCBIfam" id="NF005559">
    <property type="entry name" value="PRK07231.1"/>
    <property type="match status" value="1"/>
</dbReference>
<dbReference type="NCBIfam" id="NF009466">
    <property type="entry name" value="PRK12826.1-2"/>
    <property type="match status" value="1"/>
</dbReference>
<dbReference type="Proteomes" id="UP000179627">
    <property type="component" value="Unassembled WGS sequence"/>
</dbReference>
<dbReference type="RefSeq" id="WP_071086691.1">
    <property type="nucleotide sequence ID" value="NZ_MBLM01000130.1"/>
</dbReference>
<gene>
    <name evidence="4" type="ORF">CC117_04795</name>
</gene>
<evidence type="ECO:0000259" key="3">
    <source>
        <dbReference type="SMART" id="SM00822"/>
    </source>
</evidence>
<dbReference type="PANTHER" id="PTHR42879:SF2">
    <property type="entry name" value="3-OXOACYL-[ACYL-CARRIER-PROTEIN] REDUCTASE FABG"/>
    <property type="match status" value="1"/>
</dbReference>
<name>A0A1S1QKT8_9ACTN</name>
<dbReference type="SUPFAM" id="SSF51735">
    <property type="entry name" value="NAD(P)-binding Rossmann-fold domains"/>
    <property type="match status" value="1"/>
</dbReference>
<dbReference type="AlphaFoldDB" id="A0A1S1QKT8"/>
<evidence type="ECO:0000313" key="4">
    <source>
        <dbReference type="EMBL" id="OHV33702.1"/>
    </source>
</evidence>
<proteinExistence type="inferred from homology"/>
<sequence>MSGHTAVVTGGASGIGEAISRRLAADGVAVAIFDLDGEAAEARAASIEKAGGKAIGLAVDVTDRAAIDAGVAAVRNRLGRPTILVNNAGVTPTGPFLDITLEMWNRSIAVNLTSAFQCCQAIIPDMVEQGWGRIVNISSSSVHSGPPQLASYVAAKSGVVGLTKVLAREFGRRGITVNTIPPGFIDTPMLRDAENNGLMKVEEQTAGTPVGRIGRPEDIAAVCGFLVSEEAGYVTGQIVNVNGGRIS</sequence>
<keyword evidence="5" id="KW-1185">Reference proteome</keyword>
<dbReference type="InterPro" id="IPR020904">
    <property type="entry name" value="Sc_DH/Rdtase_CS"/>
</dbReference>
<comment type="caution">
    <text evidence="4">The sequence shown here is derived from an EMBL/GenBank/DDBJ whole genome shotgun (WGS) entry which is preliminary data.</text>
</comment>
<keyword evidence="2" id="KW-0560">Oxidoreductase</keyword>
<dbReference type="PRINTS" id="PR00080">
    <property type="entry name" value="SDRFAMILY"/>
</dbReference>
<protein>
    <submittedName>
        <fullName evidence="4">Short-chain dehydrogenase</fullName>
    </submittedName>
</protein>
<dbReference type="PRINTS" id="PR00081">
    <property type="entry name" value="GDHRDH"/>
</dbReference>
<dbReference type="InterPro" id="IPR036291">
    <property type="entry name" value="NAD(P)-bd_dom_sf"/>
</dbReference>
<evidence type="ECO:0000313" key="5">
    <source>
        <dbReference type="Proteomes" id="UP000179627"/>
    </source>
</evidence>
<dbReference type="Pfam" id="PF13561">
    <property type="entry name" value="adh_short_C2"/>
    <property type="match status" value="1"/>
</dbReference>
<dbReference type="FunFam" id="3.40.50.720:FF:000173">
    <property type="entry name" value="3-oxoacyl-[acyl-carrier protein] reductase"/>
    <property type="match status" value="1"/>
</dbReference>
<accession>A0A1S1QKT8</accession>
<dbReference type="OrthoDB" id="4350228at2"/>
<dbReference type="GO" id="GO:0032787">
    <property type="term" value="P:monocarboxylic acid metabolic process"/>
    <property type="evidence" value="ECO:0007669"/>
    <property type="project" value="UniProtKB-ARBA"/>
</dbReference>
<dbReference type="EMBL" id="MBLM01000130">
    <property type="protein sequence ID" value="OHV33702.1"/>
    <property type="molecule type" value="Genomic_DNA"/>
</dbReference>
<dbReference type="PANTHER" id="PTHR42879">
    <property type="entry name" value="3-OXOACYL-(ACYL-CARRIER-PROTEIN) REDUCTASE"/>
    <property type="match status" value="1"/>
</dbReference>
<dbReference type="Gene3D" id="3.40.50.720">
    <property type="entry name" value="NAD(P)-binding Rossmann-like Domain"/>
    <property type="match status" value="1"/>
</dbReference>
<dbReference type="InterPro" id="IPR002347">
    <property type="entry name" value="SDR_fam"/>
</dbReference>
<dbReference type="SMART" id="SM00822">
    <property type="entry name" value="PKS_KR"/>
    <property type="match status" value="1"/>
</dbReference>
<feature type="domain" description="Ketoreductase" evidence="3">
    <location>
        <begin position="4"/>
        <end position="183"/>
    </location>
</feature>
<dbReference type="InterPro" id="IPR050259">
    <property type="entry name" value="SDR"/>
</dbReference>
<dbReference type="PROSITE" id="PS00061">
    <property type="entry name" value="ADH_SHORT"/>
    <property type="match status" value="1"/>
</dbReference>
<comment type="similarity">
    <text evidence="1">Belongs to the short-chain dehydrogenases/reductases (SDR) family.</text>
</comment>